<protein>
    <recommendedName>
        <fullName evidence="3">DUF1570 domain-containing protein</fullName>
    </recommendedName>
</protein>
<dbReference type="EMBL" id="JBHUJC010000012">
    <property type="protein sequence ID" value="MFD2275720.1"/>
    <property type="molecule type" value="Genomic_DNA"/>
</dbReference>
<dbReference type="Proteomes" id="UP001597297">
    <property type="component" value="Unassembled WGS sequence"/>
</dbReference>
<sequence>MLRIFPVLLVWLLSLLSSYAVQKFTIKDSRTLTGHIRYVVAKQAYIVGENGVTYKVALKDLDPQSLVYVNGWIRSKGGDDNYASWIDTSGRGFSASWPRTVYAPTRIDIQAKYQEFKKGHYVYESTHYRFVSDAKLEPKVVQRFAVLFETTYEYVMELPLNASGRYLEKEEKFKIYLFGNYRNYVRAGGSPGSAGVYLPRTQMVMVPLEMLGLEDRGGEWVYVKDVSNKVLAHELQHQLTGGTRFPAWYIEGSAEYVASTRYTHGAYHVVNGKTRMFDYVRDKDGLADGSGRRLGGRIAMMPLEQFMDLNYQNFSRGRVHENYAVALMLTYFFYHEDGNGDAAGMKAYIKALQKGKVEKEARKHLLRGRTHAELQEQFRRFCSTGGIAVEFP</sequence>
<evidence type="ECO:0008006" key="3">
    <source>
        <dbReference type="Google" id="ProtNLM"/>
    </source>
</evidence>
<evidence type="ECO:0000313" key="2">
    <source>
        <dbReference type="Proteomes" id="UP001597297"/>
    </source>
</evidence>
<accession>A0ABW5E2R8</accession>
<gene>
    <name evidence="1" type="ORF">ACFSQZ_04490</name>
</gene>
<name>A0ABW5E2R8_9BACT</name>
<comment type="caution">
    <text evidence="1">The sequence shown here is derived from an EMBL/GenBank/DDBJ whole genome shotgun (WGS) entry which is preliminary data.</text>
</comment>
<keyword evidence="2" id="KW-1185">Reference proteome</keyword>
<organism evidence="1 2">
    <name type="scientific">Rubritalea spongiae</name>
    <dbReference type="NCBI Taxonomy" id="430797"/>
    <lineage>
        <taxon>Bacteria</taxon>
        <taxon>Pseudomonadati</taxon>
        <taxon>Verrucomicrobiota</taxon>
        <taxon>Verrucomicrobiia</taxon>
        <taxon>Verrucomicrobiales</taxon>
        <taxon>Rubritaleaceae</taxon>
        <taxon>Rubritalea</taxon>
    </lineage>
</organism>
<proteinExistence type="predicted"/>
<dbReference type="RefSeq" id="WP_377094252.1">
    <property type="nucleotide sequence ID" value="NZ_JBHSJM010000001.1"/>
</dbReference>
<reference evidence="2" key="1">
    <citation type="journal article" date="2019" name="Int. J. Syst. Evol. Microbiol.">
        <title>The Global Catalogue of Microorganisms (GCM) 10K type strain sequencing project: providing services to taxonomists for standard genome sequencing and annotation.</title>
        <authorList>
            <consortium name="The Broad Institute Genomics Platform"/>
            <consortium name="The Broad Institute Genome Sequencing Center for Infectious Disease"/>
            <person name="Wu L."/>
            <person name="Ma J."/>
        </authorList>
    </citation>
    <scope>NUCLEOTIDE SEQUENCE [LARGE SCALE GENOMIC DNA]</scope>
    <source>
        <strain evidence="2">JCM 16545</strain>
    </source>
</reference>
<evidence type="ECO:0000313" key="1">
    <source>
        <dbReference type="EMBL" id="MFD2275720.1"/>
    </source>
</evidence>